<sequence length="243" mass="26962">MSTTFRDNGTVERDGDKHATNGKQYRFNMDPDGVCFTFETDNEEEDEAPATMEHHGSGRGSGNEPFLTLKPALIDEHEVEWMRRELKALYDENTDLRSKWGSSEKRVHELEEKGKLLKEQLEALDTLLTSYKERVHELEESEKLLKEQLEALNSRSTSKLVDEDMQREKHCTGISSIDTAAEVGPASQHSQASQQPTPPGSVSPLSLSTTSSPFAPQSLPKPPSPPNPSSAYPSAAYPSSAYP</sequence>
<keyword evidence="3" id="KW-1185">Reference proteome</keyword>
<gene>
    <name evidence="2" type="ORF">BJ508DRAFT_341742</name>
</gene>
<accession>A0A3N4HGF0</accession>
<feature type="region of interest" description="Disordered" evidence="1">
    <location>
        <begin position="153"/>
        <end position="243"/>
    </location>
</feature>
<protein>
    <submittedName>
        <fullName evidence="2">Uncharacterized protein</fullName>
    </submittedName>
</protein>
<organism evidence="2 3">
    <name type="scientific">Ascobolus immersus RN42</name>
    <dbReference type="NCBI Taxonomy" id="1160509"/>
    <lineage>
        <taxon>Eukaryota</taxon>
        <taxon>Fungi</taxon>
        <taxon>Dikarya</taxon>
        <taxon>Ascomycota</taxon>
        <taxon>Pezizomycotina</taxon>
        <taxon>Pezizomycetes</taxon>
        <taxon>Pezizales</taxon>
        <taxon>Ascobolaceae</taxon>
        <taxon>Ascobolus</taxon>
    </lineage>
</organism>
<dbReference type="EMBL" id="ML119832">
    <property type="protein sequence ID" value="RPA73153.1"/>
    <property type="molecule type" value="Genomic_DNA"/>
</dbReference>
<evidence type="ECO:0000313" key="3">
    <source>
        <dbReference type="Proteomes" id="UP000275078"/>
    </source>
</evidence>
<feature type="compositionally biased region" description="Pro residues" evidence="1">
    <location>
        <begin position="219"/>
        <end position="228"/>
    </location>
</feature>
<feature type="compositionally biased region" description="Low complexity" evidence="1">
    <location>
        <begin position="202"/>
        <end position="218"/>
    </location>
</feature>
<reference evidence="2 3" key="1">
    <citation type="journal article" date="2018" name="Nat. Ecol. Evol.">
        <title>Pezizomycetes genomes reveal the molecular basis of ectomycorrhizal truffle lifestyle.</title>
        <authorList>
            <person name="Murat C."/>
            <person name="Payen T."/>
            <person name="Noel B."/>
            <person name="Kuo A."/>
            <person name="Morin E."/>
            <person name="Chen J."/>
            <person name="Kohler A."/>
            <person name="Krizsan K."/>
            <person name="Balestrini R."/>
            <person name="Da Silva C."/>
            <person name="Montanini B."/>
            <person name="Hainaut M."/>
            <person name="Levati E."/>
            <person name="Barry K.W."/>
            <person name="Belfiori B."/>
            <person name="Cichocki N."/>
            <person name="Clum A."/>
            <person name="Dockter R.B."/>
            <person name="Fauchery L."/>
            <person name="Guy J."/>
            <person name="Iotti M."/>
            <person name="Le Tacon F."/>
            <person name="Lindquist E.A."/>
            <person name="Lipzen A."/>
            <person name="Malagnac F."/>
            <person name="Mello A."/>
            <person name="Molinier V."/>
            <person name="Miyauchi S."/>
            <person name="Poulain J."/>
            <person name="Riccioni C."/>
            <person name="Rubini A."/>
            <person name="Sitrit Y."/>
            <person name="Splivallo R."/>
            <person name="Traeger S."/>
            <person name="Wang M."/>
            <person name="Zifcakova L."/>
            <person name="Wipf D."/>
            <person name="Zambonelli A."/>
            <person name="Paolocci F."/>
            <person name="Nowrousian M."/>
            <person name="Ottonello S."/>
            <person name="Baldrian P."/>
            <person name="Spatafora J.W."/>
            <person name="Henrissat B."/>
            <person name="Nagy L.G."/>
            <person name="Aury J.M."/>
            <person name="Wincker P."/>
            <person name="Grigoriev I.V."/>
            <person name="Bonfante P."/>
            <person name="Martin F.M."/>
        </authorList>
    </citation>
    <scope>NUCLEOTIDE SEQUENCE [LARGE SCALE GENOMIC DNA]</scope>
    <source>
        <strain evidence="2 3">RN42</strain>
    </source>
</reference>
<dbReference type="Proteomes" id="UP000275078">
    <property type="component" value="Unassembled WGS sequence"/>
</dbReference>
<evidence type="ECO:0000256" key="1">
    <source>
        <dbReference type="SAM" id="MobiDB-lite"/>
    </source>
</evidence>
<feature type="region of interest" description="Disordered" evidence="1">
    <location>
        <begin position="1"/>
        <end position="26"/>
    </location>
</feature>
<dbReference type="AlphaFoldDB" id="A0A3N4HGF0"/>
<feature type="compositionally biased region" description="Basic and acidic residues" evidence="1">
    <location>
        <begin position="160"/>
        <end position="171"/>
    </location>
</feature>
<feature type="compositionally biased region" description="Low complexity" evidence="1">
    <location>
        <begin position="229"/>
        <end position="243"/>
    </location>
</feature>
<evidence type="ECO:0000313" key="2">
    <source>
        <dbReference type="EMBL" id="RPA73153.1"/>
    </source>
</evidence>
<feature type="compositionally biased region" description="Basic and acidic residues" evidence="1">
    <location>
        <begin position="9"/>
        <end position="19"/>
    </location>
</feature>
<feature type="compositionally biased region" description="Low complexity" evidence="1">
    <location>
        <begin position="185"/>
        <end position="195"/>
    </location>
</feature>
<feature type="non-terminal residue" evidence="2">
    <location>
        <position position="243"/>
    </location>
</feature>
<proteinExistence type="predicted"/>
<feature type="region of interest" description="Disordered" evidence="1">
    <location>
        <begin position="41"/>
        <end position="66"/>
    </location>
</feature>
<name>A0A3N4HGF0_ASCIM</name>